<evidence type="ECO:0000259" key="6">
    <source>
        <dbReference type="Pfam" id="PF14759"/>
    </source>
</evidence>
<protein>
    <submittedName>
        <fullName evidence="7">NAD(P)/FAD-dependent oxidoreductase</fullName>
    </submittedName>
</protein>
<dbReference type="PANTHER" id="PTHR43557:SF2">
    <property type="entry name" value="RIESKE DOMAIN-CONTAINING PROTEIN-RELATED"/>
    <property type="match status" value="1"/>
</dbReference>
<dbReference type="InterPro" id="IPR016156">
    <property type="entry name" value="FAD/NAD-linked_Rdtase_dimer_sf"/>
</dbReference>
<dbReference type="SUPFAM" id="SSF51905">
    <property type="entry name" value="FAD/NAD(P)-binding domain"/>
    <property type="match status" value="1"/>
</dbReference>
<dbReference type="Gene3D" id="3.30.390.30">
    <property type="match status" value="1"/>
</dbReference>
<evidence type="ECO:0000256" key="1">
    <source>
        <dbReference type="ARBA" id="ARBA00001974"/>
    </source>
</evidence>
<dbReference type="Proteomes" id="UP001597145">
    <property type="component" value="Unassembled WGS sequence"/>
</dbReference>
<dbReference type="InterPro" id="IPR050446">
    <property type="entry name" value="FAD-oxidoreductase/Apoptosis"/>
</dbReference>
<evidence type="ECO:0000256" key="4">
    <source>
        <dbReference type="ARBA" id="ARBA00023002"/>
    </source>
</evidence>
<keyword evidence="2" id="KW-0285">Flavoprotein</keyword>
<keyword evidence="3" id="KW-0274">FAD</keyword>
<organism evidence="7 8">
    <name type="scientific">Pseudonocardia aurantiaca</name>
    <dbReference type="NCBI Taxonomy" id="75290"/>
    <lineage>
        <taxon>Bacteria</taxon>
        <taxon>Bacillati</taxon>
        <taxon>Actinomycetota</taxon>
        <taxon>Actinomycetes</taxon>
        <taxon>Pseudonocardiales</taxon>
        <taxon>Pseudonocardiaceae</taxon>
        <taxon>Pseudonocardia</taxon>
    </lineage>
</organism>
<dbReference type="EMBL" id="JBHUCP010000020">
    <property type="protein sequence ID" value="MFD1532861.1"/>
    <property type="molecule type" value="Genomic_DNA"/>
</dbReference>
<sequence>MSPTPATVVAVGAGQATVSAVRMLRRRGFGGRLVVLGEERHAPYQRPPLSKEYLRGDADLDDVTILDESWCGTNDVELLLGTRAERISADGAGHRVHLAGGAELVADSVLVATGVRSRRLPGVEGDRMVHLRDLDDADRLRTLLPGAERIAVIGAGLIGSEVAASARDLGVEVTCLEAADLPLLRQLGPEMAQVYADLHRENGVDLRFGRQVESVDQTASGVVVRTASGEVVEADLLVVAVGAVPNDEFARASGLPIDPMAGGVLVDAECRTAVAGVFAAGDIASRFDTATGRHVRVEHSDNASRQGAVVARALLGLPQPAEDPAWFWSDQYELGLQFVGHAGPDSTVVVRGSVDDRDFTAFYLREGRVHAAFAMDRGGDVTAARELISRGTPVAEAALADEDTDLLDLLDTVDA</sequence>
<keyword evidence="4" id="KW-0560">Oxidoreductase</keyword>
<reference evidence="8" key="1">
    <citation type="journal article" date="2019" name="Int. J. Syst. Evol. Microbiol.">
        <title>The Global Catalogue of Microorganisms (GCM) 10K type strain sequencing project: providing services to taxonomists for standard genome sequencing and annotation.</title>
        <authorList>
            <consortium name="The Broad Institute Genomics Platform"/>
            <consortium name="The Broad Institute Genome Sequencing Center for Infectious Disease"/>
            <person name="Wu L."/>
            <person name="Ma J."/>
        </authorList>
    </citation>
    <scope>NUCLEOTIDE SEQUENCE [LARGE SCALE GENOMIC DNA]</scope>
    <source>
        <strain evidence="8">JCM 12165</strain>
    </source>
</reference>
<evidence type="ECO:0000256" key="2">
    <source>
        <dbReference type="ARBA" id="ARBA00022630"/>
    </source>
</evidence>
<gene>
    <name evidence="7" type="ORF">ACFSCY_25895</name>
</gene>
<evidence type="ECO:0000256" key="3">
    <source>
        <dbReference type="ARBA" id="ARBA00022827"/>
    </source>
</evidence>
<feature type="domain" description="Reductase C-terminal" evidence="6">
    <location>
        <begin position="326"/>
        <end position="409"/>
    </location>
</feature>
<evidence type="ECO:0000259" key="5">
    <source>
        <dbReference type="Pfam" id="PF07992"/>
    </source>
</evidence>
<dbReference type="PANTHER" id="PTHR43557">
    <property type="entry name" value="APOPTOSIS-INDUCING FACTOR 1"/>
    <property type="match status" value="1"/>
</dbReference>
<evidence type="ECO:0000313" key="7">
    <source>
        <dbReference type="EMBL" id="MFD1532861.1"/>
    </source>
</evidence>
<dbReference type="PRINTS" id="PR00368">
    <property type="entry name" value="FADPNR"/>
</dbReference>
<dbReference type="PRINTS" id="PR00411">
    <property type="entry name" value="PNDRDTASEI"/>
</dbReference>
<proteinExistence type="predicted"/>
<dbReference type="Pfam" id="PF07992">
    <property type="entry name" value="Pyr_redox_2"/>
    <property type="match status" value="1"/>
</dbReference>
<dbReference type="SUPFAM" id="SSF55424">
    <property type="entry name" value="FAD/NAD-linked reductases, dimerisation (C-terminal) domain"/>
    <property type="match status" value="1"/>
</dbReference>
<comment type="caution">
    <text evidence="7">The sequence shown here is derived from an EMBL/GenBank/DDBJ whole genome shotgun (WGS) entry which is preliminary data.</text>
</comment>
<dbReference type="Pfam" id="PF14759">
    <property type="entry name" value="Reductase_C"/>
    <property type="match status" value="1"/>
</dbReference>
<feature type="domain" description="FAD/NAD(P)-binding" evidence="5">
    <location>
        <begin position="7"/>
        <end position="307"/>
    </location>
</feature>
<dbReference type="RefSeq" id="WP_343986032.1">
    <property type="nucleotide sequence ID" value="NZ_BAAAJG010000027.1"/>
</dbReference>
<evidence type="ECO:0000313" key="8">
    <source>
        <dbReference type="Proteomes" id="UP001597145"/>
    </source>
</evidence>
<keyword evidence="8" id="KW-1185">Reference proteome</keyword>
<accession>A0ABW4FSC1</accession>
<dbReference type="Gene3D" id="3.50.50.60">
    <property type="entry name" value="FAD/NAD(P)-binding domain"/>
    <property type="match status" value="2"/>
</dbReference>
<dbReference type="InterPro" id="IPR036188">
    <property type="entry name" value="FAD/NAD-bd_sf"/>
</dbReference>
<dbReference type="InterPro" id="IPR023753">
    <property type="entry name" value="FAD/NAD-binding_dom"/>
</dbReference>
<comment type="cofactor">
    <cofactor evidence="1">
        <name>FAD</name>
        <dbReference type="ChEBI" id="CHEBI:57692"/>
    </cofactor>
</comment>
<dbReference type="InterPro" id="IPR028202">
    <property type="entry name" value="Reductase_C"/>
</dbReference>
<name>A0ABW4FSC1_9PSEU</name>